<gene>
    <name evidence="1" type="ORF">D6D10_10252</name>
</gene>
<sequence length="461" mass="53374">MFEQLHSGELQLRDIGTFILEGRCSNSIQARRGHHHTPNLSENAQKIRKRFADLWQKCISLQSVCPCHIWCFGSWAYDSGLRPSSRTCHLLERILLKDDRLSNPYLTWSRQDLVSALMQRKEQLPKNTSRVSYRLILEAADQNRRFPFMKLPSEIRMIIYEQIMQVDFGKASTGTKESVIDELPTKEFCLLFLNHSLSLSHIRFADEYCKVRLATALAARRIAIPDPDNNIRKVYRHALEIADTERRFPFMKLPKDVRMVVYDYALTYETVQTSRPPVLSVCHQIREGSPTFFRINEFNIRWERSSGQESRQPKICRDTLPWLEMIGSSQVENLRHLLLHNKARAQPYRVDLSCGDTSTWSVAGRGHDHSLPSCPRKEFQTRGAILANMREFGAEWLLPYLTSLRMTELIKSMEEAIQRTQKGMDLFADQCGHGKSVKPSIKCTEMVVRAFAAMMERSGFD</sequence>
<accession>A0A4S9DTJ1</accession>
<dbReference type="InterPro" id="IPR038883">
    <property type="entry name" value="AN11006-like"/>
</dbReference>
<dbReference type="PANTHER" id="PTHR42085:SF2">
    <property type="entry name" value="F-BOX DOMAIN-CONTAINING PROTEIN"/>
    <property type="match status" value="1"/>
</dbReference>
<reference evidence="1 2" key="1">
    <citation type="submission" date="2018-10" db="EMBL/GenBank/DDBJ databases">
        <title>Fifty Aureobasidium pullulans genomes reveal a recombining polyextremotolerant generalist.</title>
        <authorList>
            <person name="Gostincar C."/>
            <person name="Turk M."/>
            <person name="Zajc J."/>
            <person name="Gunde-Cimerman N."/>
        </authorList>
    </citation>
    <scope>NUCLEOTIDE SEQUENCE [LARGE SCALE GENOMIC DNA]</scope>
    <source>
        <strain evidence="1 2">EXF-9785</strain>
    </source>
</reference>
<evidence type="ECO:0000313" key="2">
    <source>
        <dbReference type="Proteomes" id="UP000308953"/>
    </source>
</evidence>
<dbReference type="Proteomes" id="UP000308953">
    <property type="component" value="Unassembled WGS sequence"/>
</dbReference>
<comment type="caution">
    <text evidence="1">The sequence shown here is derived from an EMBL/GenBank/DDBJ whole genome shotgun (WGS) entry which is preliminary data.</text>
</comment>
<dbReference type="EMBL" id="QZAV01000557">
    <property type="protein sequence ID" value="THX23807.1"/>
    <property type="molecule type" value="Genomic_DNA"/>
</dbReference>
<organism evidence="1 2">
    <name type="scientific">Aureobasidium pullulans</name>
    <name type="common">Black yeast</name>
    <name type="synonym">Pullularia pullulans</name>
    <dbReference type="NCBI Taxonomy" id="5580"/>
    <lineage>
        <taxon>Eukaryota</taxon>
        <taxon>Fungi</taxon>
        <taxon>Dikarya</taxon>
        <taxon>Ascomycota</taxon>
        <taxon>Pezizomycotina</taxon>
        <taxon>Dothideomycetes</taxon>
        <taxon>Dothideomycetidae</taxon>
        <taxon>Dothideales</taxon>
        <taxon>Saccotheciaceae</taxon>
        <taxon>Aureobasidium</taxon>
    </lineage>
</organism>
<name>A0A4S9DTJ1_AURPU</name>
<dbReference type="PANTHER" id="PTHR42085">
    <property type="entry name" value="F-BOX DOMAIN-CONTAINING PROTEIN"/>
    <property type="match status" value="1"/>
</dbReference>
<dbReference type="AlphaFoldDB" id="A0A4S9DTJ1"/>
<protein>
    <submittedName>
        <fullName evidence="1">Uncharacterized protein</fullName>
    </submittedName>
</protein>
<proteinExistence type="predicted"/>
<evidence type="ECO:0000313" key="1">
    <source>
        <dbReference type="EMBL" id="THX23807.1"/>
    </source>
</evidence>